<keyword evidence="4 7" id="KW-0812">Transmembrane</keyword>
<keyword evidence="10" id="KW-1185">Reference proteome</keyword>
<keyword evidence="6 7" id="KW-0472">Membrane</keyword>
<feature type="transmembrane region" description="Helical" evidence="7">
    <location>
        <begin position="208"/>
        <end position="229"/>
    </location>
</feature>
<feature type="transmembrane region" description="Helical" evidence="7">
    <location>
        <begin position="125"/>
        <end position="142"/>
    </location>
</feature>
<dbReference type="Pfam" id="PF08817">
    <property type="entry name" value="YukD"/>
    <property type="match status" value="1"/>
</dbReference>
<feature type="transmembrane region" description="Helical" evidence="7">
    <location>
        <begin position="148"/>
        <end position="169"/>
    </location>
</feature>
<dbReference type="Pfam" id="PF19053">
    <property type="entry name" value="EccD"/>
    <property type="match status" value="1"/>
</dbReference>
<feature type="transmembrane region" description="Helical" evidence="7">
    <location>
        <begin position="398"/>
        <end position="419"/>
    </location>
</feature>
<dbReference type="InterPro" id="IPR044049">
    <property type="entry name" value="EccD_transm"/>
</dbReference>
<evidence type="ECO:0000256" key="7">
    <source>
        <dbReference type="SAM" id="Phobius"/>
    </source>
</evidence>
<evidence type="ECO:0000259" key="8">
    <source>
        <dbReference type="Pfam" id="PF19053"/>
    </source>
</evidence>
<dbReference type="KEGG" id="kphy:AOZ06_28810"/>
<keyword evidence="5 7" id="KW-1133">Transmembrane helix</keyword>
<keyword evidence="3" id="KW-1003">Cell membrane</keyword>
<dbReference type="InterPro" id="IPR024962">
    <property type="entry name" value="YukD-like"/>
</dbReference>
<dbReference type="AlphaFoldDB" id="A0A0N9I6I2"/>
<dbReference type="InterPro" id="IPR006707">
    <property type="entry name" value="T7SS_EccD"/>
</dbReference>
<reference evidence="9 10" key="1">
    <citation type="submission" date="2015-07" db="EMBL/GenBank/DDBJ databases">
        <title>Genome sequencing of Kibdelosporangium phytohabitans.</title>
        <authorList>
            <person name="Qin S."/>
            <person name="Xing K."/>
        </authorList>
    </citation>
    <scope>NUCLEOTIDE SEQUENCE [LARGE SCALE GENOMIC DNA]</scope>
    <source>
        <strain evidence="9 10">KLBMP1111</strain>
    </source>
</reference>
<dbReference type="Gene3D" id="3.10.20.90">
    <property type="entry name" value="Phosphatidylinositol 3-kinase Catalytic Subunit, Chain A, domain 1"/>
    <property type="match status" value="1"/>
</dbReference>
<accession>A0A0N9I6I2</accession>
<dbReference type="Proteomes" id="UP000063699">
    <property type="component" value="Chromosome"/>
</dbReference>
<proteinExistence type="inferred from homology"/>
<dbReference type="RefSeq" id="WP_054292266.1">
    <property type="nucleotide sequence ID" value="NZ_CP012752.1"/>
</dbReference>
<feature type="transmembrane region" description="Helical" evidence="7">
    <location>
        <begin position="347"/>
        <end position="362"/>
    </location>
</feature>
<feature type="transmembrane region" description="Helical" evidence="7">
    <location>
        <begin position="181"/>
        <end position="202"/>
    </location>
</feature>
<dbReference type="GO" id="GO:0005886">
    <property type="term" value="C:plasma membrane"/>
    <property type="evidence" value="ECO:0007669"/>
    <property type="project" value="UniProtKB-SubCell"/>
</dbReference>
<comment type="similarity">
    <text evidence="2">Belongs to the EccD/Snm4 family.</text>
</comment>
<feature type="domain" description="EccD-like transmembrane" evidence="8">
    <location>
        <begin position="123"/>
        <end position="463"/>
    </location>
</feature>
<dbReference type="EMBL" id="CP012752">
    <property type="protein sequence ID" value="ALG10363.1"/>
    <property type="molecule type" value="Genomic_DNA"/>
</dbReference>
<dbReference type="NCBIfam" id="TIGR03920">
    <property type="entry name" value="T7SS_EccD"/>
    <property type="match status" value="1"/>
</dbReference>
<feature type="transmembrane region" description="Helical" evidence="7">
    <location>
        <begin position="440"/>
        <end position="460"/>
    </location>
</feature>
<protein>
    <recommendedName>
        <fullName evidence="8">EccD-like transmembrane domain-containing protein</fullName>
    </recommendedName>
</protein>
<evidence type="ECO:0000313" key="10">
    <source>
        <dbReference type="Proteomes" id="UP000063699"/>
    </source>
</evidence>
<name>A0A0N9I6I2_9PSEU</name>
<gene>
    <name evidence="9" type="ORF">AOZ06_28810</name>
</gene>
<sequence>MEEQTQHRTTSSARLRFVLGKKATDVALPTDATLIDLLPAVLPQFGAEWIEQGADHEGWVVQRLGERPLDEDRTLAELNLLDGETVYLRPRADQLAAIDYDDLVDGVGEQVRDHPGAWQAGHTRWVFRVGAAVALLLGLWLIPGTGSALTQSLLAFGTALLFVGGSALVARGMADPSAATIMAIVAACYGALGGVLLVRAFAPIAAMPVHATVALAVALLLLCVGVVVVADSALVFTGAIMFAAVLAITGFIASVASVTVPQAVGIGLSVSLIIGVYVPATAFRLSGLTLPMLPTGADELSEDIDPVPARLVVERGTATVGYSTALHVGLGAALTVMLPMLVAGGDTWTRVLSLVIAFLLLLRTRHPSGAVQRWAILVPATVTVVENLRQIAAEQGELGRLLVICAPLLAVGLVMLMFSRLLPGQRFRPYWGRAAEILETLTAVAVVPILLQVLGVYAWMRGLAG</sequence>
<feature type="transmembrane region" description="Helical" evidence="7">
    <location>
        <begin position="234"/>
        <end position="257"/>
    </location>
</feature>
<dbReference type="OrthoDB" id="4775372at2"/>
<evidence type="ECO:0000256" key="1">
    <source>
        <dbReference type="ARBA" id="ARBA00004651"/>
    </source>
</evidence>
<evidence type="ECO:0000256" key="3">
    <source>
        <dbReference type="ARBA" id="ARBA00022475"/>
    </source>
</evidence>
<comment type="subcellular location">
    <subcellularLocation>
        <location evidence="1">Cell membrane</location>
        <topology evidence="1">Multi-pass membrane protein</topology>
    </subcellularLocation>
</comment>
<organism evidence="9 10">
    <name type="scientific">Kibdelosporangium phytohabitans</name>
    <dbReference type="NCBI Taxonomy" id="860235"/>
    <lineage>
        <taxon>Bacteria</taxon>
        <taxon>Bacillati</taxon>
        <taxon>Actinomycetota</taxon>
        <taxon>Actinomycetes</taxon>
        <taxon>Pseudonocardiales</taxon>
        <taxon>Pseudonocardiaceae</taxon>
        <taxon>Kibdelosporangium</taxon>
    </lineage>
</organism>
<evidence type="ECO:0000256" key="2">
    <source>
        <dbReference type="ARBA" id="ARBA00006162"/>
    </source>
</evidence>
<evidence type="ECO:0000256" key="4">
    <source>
        <dbReference type="ARBA" id="ARBA00022692"/>
    </source>
</evidence>
<evidence type="ECO:0000313" key="9">
    <source>
        <dbReference type="EMBL" id="ALG10363.1"/>
    </source>
</evidence>
<feature type="transmembrane region" description="Helical" evidence="7">
    <location>
        <begin position="263"/>
        <end position="283"/>
    </location>
</feature>
<feature type="transmembrane region" description="Helical" evidence="7">
    <location>
        <begin position="320"/>
        <end position="341"/>
    </location>
</feature>
<evidence type="ECO:0000256" key="6">
    <source>
        <dbReference type="ARBA" id="ARBA00023136"/>
    </source>
</evidence>
<dbReference type="STRING" id="860235.AOZ06_28810"/>
<evidence type="ECO:0000256" key="5">
    <source>
        <dbReference type="ARBA" id="ARBA00022989"/>
    </source>
</evidence>